<reference evidence="1 2" key="1">
    <citation type="journal article" date="2020" name="Nat. Commun.">
        <title>Genome of Tripterygium wilfordii and identification of cytochrome P450 involved in triptolide biosynthesis.</title>
        <authorList>
            <person name="Tu L."/>
            <person name="Su P."/>
            <person name="Zhang Z."/>
            <person name="Gao L."/>
            <person name="Wang J."/>
            <person name="Hu T."/>
            <person name="Zhou J."/>
            <person name="Zhang Y."/>
            <person name="Zhao Y."/>
            <person name="Liu Y."/>
            <person name="Song Y."/>
            <person name="Tong Y."/>
            <person name="Lu Y."/>
            <person name="Yang J."/>
            <person name="Xu C."/>
            <person name="Jia M."/>
            <person name="Peters R.J."/>
            <person name="Huang L."/>
            <person name="Gao W."/>
        </authorList>
    </citation>
    <scope>NUCLEOTIDE SEQUENCE [LARGE SCALE GENOMIC DNA]</scope>
    <source>
        <strain evidence="2">cv. XIE 37</strain>
        <tissue evidence="1">Leaf</tissue>
    </source>
</reference>
<dbReference type="AlphaFoldDB" id="A0A7J7CKM1"/>
<gene>
    <name evidence="1" type="ORF">HS088_TW15G00105</name>
</gene>
<dbReference type="PANTHER" id="PTHR33237:SF46">
    <property type="entry name" value="OS01G0606100 PROTEIN"/>
    <property type="match status" value="1"/>
</dbReference>
<evidence type="ECO:0000313" key="2">
    <source>
        <dbReference type="Proteomes" id="UP000593562"/>
    </source>
</evidence>
<dbReference type="EMBL" id="JAAARO010000015">
    <property type="protein sequence ID" value="KAF5734613.1"/>
    <property type="molecule type" value="Genomic_DNA"/>
</dbReference>
<dbReference type="PANTHER" id="PTHR33237">
    <property type="entry name" value="F2P16.13 PROTEIN-RELATED"/>
    <property type="match status" value="1"/>
</dbReference>
<dbReference type="Proteomes" id="UP000593562">
    <property type="component" value="Unassembled WGS sequence"/>
</dbReference>
<name>A0A7J7CKM1_TRIWF</name>
<dbReference type="InParanoid" id="A0A7J7CKM1"/>
<sequence>MSLFRKLKPKTQPSRRTKRLLSINAGDGRVELPVPDDFGNGGVWQRAILKGDKCQSLDMSGVIYYDSTGKPIKKVPATPRA</sequence>
<evidence type="ECO:0000313" key="1">
    <source>
        <dbReference type="EMBL" id="KAF5734613.1"/>
    </source>
</evidence>
<keyword evidence="2" id="KW-1185">Reference proteome</keyword>
<accession>A0A7J7CKM1</accession>
<organism evidence="1 2">
    <name type="scientific">Tripterygium wilfordii</name>
    <name type="common">Thunder God vine</name>
    <dbReference type="NCBI Taxonomy" id="458696"/>
    <lineage>
        <taxon>Eukaryota</taxon>
        <taxon>Viridiplantae</taxon>
        <taxon>Streptophyta</taxon>
        <taxon>Embryophyta</taxon>
        <taxon>Tracheophyta</taxon>
        <taxon>Spermatophyta</taxon>
        <taxon>Magnoliopsida</taxon>
        <taxon>eudicotyledons</taxon>
        <taxon>Gunneridae</taxon>
        <taxon>Pentapetalae</taxon>
        <taxon>rosids</taxon>
        <taxon>fabids</taxon>
        <taxon>Celastrales</taxon>
        <taxon>Celastraceae</taxon>
        <taxon>Tripterygium</taxon>
    </lineage>
</organism>
<proteinExistence type="predicted"/>
<comment type="caution">
    <text evidence="1">The sequence shown here is derived from an EMBL/GenBank/DDBJ whole genome shotgun (WGS) entry which is preliminary data.</text>
</comment>
<protein>
    <submittedName>
        <fullName evidence="1">Uncharacterized protein</fullName>
    </submittedName>
</protein>